<protein>
    <submittedName>
        <fullName evidence="2">Uncharacterized protein</fullName>
    </submittedName>
</protein>
<dbReference type="STRING" id="315423.SAMN04488020_106224"/>
<evidence type="ECO:0000313" key="3">
    <source>
        <dbReference type="Proteomes" id="UP000193870"/>
    </source>
</evidence>
<feature type="transmembrane region" description="Helical" evidence="1">
    <location>
        <begin position="107"/>
        <end position="127"/>
    </location>
</feature>
<keyword evidence="3" id="KW-1185">Reference proteome</keyword>
<feature type="transmembrane region" description="Helical" evidence="1">
    <location>
        <begin position="7"/>
        <end position="28"/>
    </location>
</feature>
<sequence length="133" mass="13268">MLVFDVALALGVAIGALTAALFVAFRPIGAPPQLAGLLALFGVMFPAFCMAVGDMEGVMVAGLALYAAAGLALVGSRAGLAAVGGVVVALGLVHAASATGRPAMPEWWPWLCVAIHMAIGGTLIVIARGAERT</sequence>
<evidence type="ECO:0000256" key="1">
    <source>
        <dbReference type="SAM" id="Phobius"/>
    </source>
</evidence>
<proteinExistence type="predicted"/>
<feature type="transmembrane region" description="Helical" evidence="1">
    <location>
        <begin position="65"/>
        <end position="95"/>
    </location>
</feature>
<accession>A0A1Y5T0E8</accession>
<dbReference type="EMBL" id="FWFV01000006">
    <property type="protein sequence ID" value="SLN52556.1"/>
    <property type="molecule type" value="Genomic_DNA"/>
</dbReference>
<dbReference type="AlphaFoldDB" id="A0A1Y5T0E8"/>
<dbReference type="RefSeq" id="WP_085854434.1">
    <property type="nucleotide sequence ID" value="NZ_FOPF01000006.1"/>
</dbReference>
<evidence type="ECO:0000313" key="2">
    <source>
        <dbReference type="EMBL" id="SLN52556.1"/>
    </source>
</evidence>
<gene>
    <name evidence="2" type="ORF">PAM7066_02459</name>
</gene>
<organism evidence="2 3">
    <name type="scientific">Palleronia marisminoris</name>
    <dbReference type="NCBI Taxonomy" id="315423"/>
    <lineage>
        <taxon>Bacteria</taxon>
        <taxon>Pseudomonadati</taxon>
        <taxon>Pseudomonadota</taxon>
        <taxon>Alphaproteobacteria</taxon>
        <taxon>Rhodobacterales</taxon>
        <taxon>Roseobacteraceae</taxon>
        <taxon>Palleronia</taxon>
    </lineage>
</organism>
<name>A0A1Y5T0E8_9RHOB</name>
<keyword evidence="1" id="KW-0812">Transmembrane</keyword>
<keyword evidence="1" id="KW-1133">Transmembrane helix</keyword>
<reference evidence="2 3" key="1">
    <citation type="submission" date="2017-03" db="EMBL/GenBank/DDBJ databases">
        <authorList>
            <person name="Afonso C.L."/>
            <person name="Miller P.J."/>
            <person name="Scott M.A."/>
            <person name="Spackman E."/>
            <person name="Goraichik I."/>
            <person name="Dimitrov K.M."/>
            <person name="Suarez D.L."/>
            <person name="Swayne D.E."/>
        </authorList>
    </citation>
    <scope>NUCLEOTIDE SEQUENCE [LARGE SCALE GENOMIC DNA]</scope>
    <source>
        <strain evidence="2 3">CECT 7066</strain>
    </source>
</reference>
<dbReference type="Proteomes" id="UP000193870">
    <property type="component" value="Unassembled WGS sequence"/>
</dbReference>
<keyword evidence="1" id="KW-0472">Membrane</keyword>